<evidence type="ECO:0000313" key="2">
    <source>
        <dbReference type="Proteomes" id="UP000253410"/>
    </source>
</evidence>
<dbReference type="RefSeq" id="WP_113617278.1">
    <property type="nucleotide sequence ID" value="NZ_QFFJ01000002.1"/>
</dbReference>
<comment type="caution">
    <text evidence="1">The sequence shown here is derived from an EMBL/GenBank/DDBJ whole genome shotgun (WGS) entry which is preliminary data.</text>
</comment>
<reference evidence="1 2" key="1">
    <citation type="submission" date="2018-05" db="EMBL/GenBank/DDBJ databases">
        <title>Chitinophaga sp. K3CV102501T nov., isolated from isolated from a monsoon evergreen broad-leaved forest soil.</title>
        <authorList>
            <person name="Lv Y."/>
        </authorList>
    </citation>
    <scope>NUCLEOTIDE SEQUENCE [LARGE SCALE GENOMIC DNA]</scope>
    <source>
        <strain evidence="1 2">GDMCC 1.1325</strain>
    </source>
</reference>
<dbReference type="Proteomes" id="UP000253410">
    <property type="component" value="Unassembled WGS sequence"/>
</dbReference>
<sequence>MAIFDSREFEWADVKVVLFGREISGLRGLTYKKSQEKEVIYGAGNRPLAVQRGNKKYEGTLTILKSEFDQLNLAAISAGYSDIVDVPGKAISIIVTYKKEGDTYVQVDKISNVEFTDFEDGMKQGDKFKEVSLPFICLAISKTKGTGN</sequence>
<gene>
    <name evidence="1" type="ORF">DF182_18325</name>
</gene>
<organism evidence="1 2">
    <name type="scientific">Chitinophaga flava</name>
    <dbReference type="NCBI Taxonomy" id="2259036"/>
    <lineage>
        <taxon>Bacteria</taxon>
        <taxon>Pseudomonadati</taxon>
        <taxon>Bacteroidota</taxon>
        <taxon>Chitinophagia</taxon>
        <taxon>Chitinophagales</taxon>
        <taxon>Chitinophagaceae</taxon>
        <taxon>Chitinophaga</taxon>
    </lineage>
</organism>
<dbReference type="OrthoDB" id="798290at2"/>
<evidence type="ECO:0008006" key="3">
    <source>
        <dbReference type="Google" id="ProtNLM"/>
    </source>
</evidence>
<name>A0A365XQB0_9BACT</name>
<protein>
    <recommendedName>
        <fullName evidence="3">Phage tail protein</fullName>
    </recommendedName>
</protein>
<evidence type="ECO:0000313" key="1">
    <source>
        <dbReference type="EMBL" id="RBL88536.1"/>
    </source>
</evidence>
<proteinExistence type="predicted"/>
<dbReference type="EMBL" id="QFFJ01000002">
    <property type="protein sequence ID" value="RBL88536.1"/>
    <property type="molecule type" value="Genomic_DNA"/>
</dbReference>
<dbReference type="AlphaFoldDB" id="A0A365XQB0"/>
<keyword evidence="2" id="KW-1185">Reference proteome</keyword>
<accession>A0A365XQB0</accession>